<keyword evidence="3" id="KW-1185">Reference proteome</keyword>
<evidence type="ECO:0000313" key="3">
    <source>
        <dbReference type="Proteomes" id="UP001320702"/>
    </source>
</evidence>
<dbReference type="EMBL" id="JANAVZ010000002">
    <property type="protein sequence ID" value="MCT4331860.1"/>
    <property type="molecule type" value="Genomic_DNA"/>
</dbReference>
<reference evidence="2 3" key="1">
    <citation type="submission" date="2022-04" db="EMBL/GenBank/DDBJ databases">
        <title>Paracoccus sp. YLB-12 draft genome sequence.</title>
        <authorList>
            <person name="Yu L."/>
        </authorList>
    </citation>
    <scope>NUCLEOTIDE SEQUENCE [LARGE SCALE GENOMIC DNA]</scope>
    <source>
        <strain evidence="2 3">YLB-12</strain>
    </source>
</reference>
<dbReference type="Gene3D" id="1.10.443.10">
    <property type="entry name" value="Intergrase catalytic core"/>
    <property type="match status" value="1"/>
</dbReference>
<dbReference type="SUPFAM" id="SSF56349">
    <property type="entry name" value="DNA breaking-rejoining enzymes"/>
    <property type="match status" value="1"/>
</dbReference>
<organism evidence="2 3">
    <name type="scientific">Paracoccus maritimus</name>
    <dbReference type="NCBI Taxonomy" id="2933292"/>
    <lineage>
        <taxon>Bacteria</taxon>
        <taxon>Pseudomonadati</taxon>
        <taxon>Pseudomonadota</taxon>
        <taxon>Alphaproteobacteria</taxon>
        <taxon>Rhodobacterales</taxon>
        <taxon>Paracoccaceae</taxon>
        <taxon>Paracoccus</taxon>
    </lineage>
</organism>
<gene>
    <name evidence="2" type="ORF">MU516_03130</name>
</gene>
<sequence>MTRVLIFAVSTAMRLNEFCRVEWTALDVVRRRLIIRDRMDPRNKTGNDQRIPIFAATGFDA</sequence>
<keyword evidence="1" id="KW-0233">DNA recombination</keyword>
<accession>A0ABT2K5P8</accession>
<name>A0ABT2K5P8_9RHOB</name>
<dbReference type="RefSeq" id="WP_260275752.1">
    <property type="nucleotide sequence ID" value="NZ_JANAVZ010000002.1"/>
</dbReference>
<dbReference type="InterPro" id="IPR011010">
    <property type="entry name" value="DNA_brk_join_enz"/>
</dbReference>
<dbReference type="Proteomes" id="UP001320702">
    <property type="component" value="Unassembled WGS sequence"/>
</dbReference>
<comment type="caution">
    <text evidence="2">The sequence shown here is derived from an EMBL/GenBank/DDBJ whole genome shotgun (WGS) entry which is preliminary data.</text>
</comment>
<proteinExistence type="predicted"/>
<evidence type="ECO:0000313" key="2">
    <source>
        <dbReference type="EMBL" id="MCT4331860.1"/>
    </source>
</evidence>
<protein>
    <submittedName>
        <fullName evidence="2">Site-specific integrase</fullName>
    </submittedName>
</protein>
<dbReference type="InterPro" id="IPR013762">
    <property type="entry name" value="Integrase-like_cat_sf"/>
</dbReference>
<evidence type="ECO:0000256" key="1">
    <source>
        <dbReference type="ARBA" id="ARBA00023172"/>
    </source>
</evidence>